<evidence type="ECO:0000256" key="3">
    <source>
        <dbReference type="PROSITE-ProRule" id="PRU00284"/>
    </source>
</evidence>
<evidence type="ECO:0000259" key="6">
    <source>
        <dbReference type="PROSITE" id="PS50885"/>
    </source>
</evidence>
<proteinExistence type="inferred from homology"/>
<comment type="similarity">
    <text evidence="2">Belongs to the methyl-accepting chemotaxis (MCP) protein family.</text>
</comment>
<dbReference type="PANTHER" id="PTHR32089:SF112">
    <property type="entry name" value="LYSOZYME-LIKE PROTEIN-RELATED"/>
    <property type="match status" value="1"/>
</dbReference>
<dbReference type="PANTHER" id="PTHR32089">
    <property type="entry name" value="METHYL-ACCEPTING CHEMOTAXIS PROTEIN MCPB"/>
    <property type="match status" value="1"/>
</dbReference>
<organism evidence="8 9">
    <name type="scientific">Qipengyuania citrea</name>
    <dbReference type="NCBI Taxonomy" id="225971"/>
    <lineage>
        <taxon>Bacteria</taxon>
        <taxon>Pseudomonadati</taxon>
        <taxon>Pseudomonadota</taxon>
        <taxon>Alphaproteobacteria</taxon>
        <taxon>Sphingomonadales</taxon>
        <taxon>Erythrobacteraceae</taxon>
        <taxon>Qipengyuania</taxon>
    </lineage>
</organism>
<dbReference type="EMBL" id="JAUSWK010000002">
    <property type="protein sequence ID" value="MDQ0566048.1"/>
    <property type="molecule type" value="Genomic_DNA"/>
</dbReference>
<dbReference type="SMART" id="SM00283">
    <property type="entry name" value="MA"/>
    <property type="match status" value="1"/>
</dbReference>
<keyword evidence="4" id="KW-1133">Transmembrane helix</keyword>
<feature type="domain" description="Methyl-accepting transducer" evidence="5">
    <location>
        <begin position="191"/>
        <end position="427"/>
    </location>
</feature>
<gene>
    <name evidence="8" type="ORF">GRI55_01350</name>
    <name evidence="7" type="ORF">QOZ97_001581</name>
</gene>
<reference evidence="7 10" key="2">
    <citation type="submission" date="2023-07" db="EMBL/GenBank/DDBJ databases">
        <title>Genomic Encyclopedia of Type Strains, Phase IV (KMG-IV): sequencing the most valuable type-strain genomes for metagenomic binning, comparative biology and taxonomic classification.</title>
        <authorList>
            <person name="Goeker M."/>
        </authorList>
    </citation>
    <scope>NUCLEOTIDE SEQUENCE [LARGE SCALE GENOMIC DNA]</scope>
    <source>
        <strain evidence="7 10">DSM 14432</strain>
    </source>
</reference>
<evidence type="ECO:0000256" key="1">
    <source>
        <dbReference type="ARBA" id="ARBA00023224"/>
    </source>
</evidence>
<comment type="caution">
    <text evidence="8">The sequence shown here is derived from an EMBL/GenBank/DDBJ whole genome shotgun (WGS) entry which is preliminary data.</text>
</comment>
<name>A0A6I4U6A0_9SPHN</name>
<dbReference type="Gene3D" id="6.10.340.10">
    <property type="match status" value="1"/>
</dbReference>
<dbReference type="Gene3D" id="1.10.287.950">
    <property type="entry name" value="Methyl-accepting chemotaxis protein"/>
    <property type="match status" value="1"/>
</dbReference>
<reference evidence="8 9" key="1">
    <citation type="submission" date="2019-12" db="EMBL/GenBank/DDBJ databases">
        <title>Genomic-based taxomic classification of the family Erythrobacteraceae.</title>
        <authorList>
            <person name="Xu L."/>
        </authorList>
    </citation>
    <scope>NUCLEOTIDE SEQUENCE [LARGE SCALE GENOMIC DNA]</scope>
    <source>
        <strain evidence="8 9">CGMCC 1.8703</strain>
    </source>
</reference>
<dbReference type="RefSeq" id="WP_160765941.1">
    <property type="nucleotide sequence ID" value="NZ_JAUSWK010000002.1"/>
</dbReference>
<keyword evidence="4" id="KW-0472">Membrane</keyword>
<dbReference type="PROSITE" id="PS50885">
    <property type="entry name" value="HAMP"/>
    <property type="match status" value="1"/>
</dbReference>
<dbReference type="Proteomes" id="UP000439914">
    <property type="component" value="Unassembled WGS sequence"/>
</dbReference>
<keyword evidence="1 3" id="KW-0807">Transducer</keyword>
<evidence type="ECO:0000259" key="5">
    <source>
        <dbReference type="PROSITE" id="PS50111"/>
    </source>
</evidence>
<evidence type="ECO:0000313" key="10">
    <source>
        <dbReference type="Proteomes" id="UP001238601"/>
    </source>
</evidence>
<protein>
    <submittedName>
        <fullName evidence="8">HAMP domain-containing protein</fullName>
    </submittedName>
    <submittedName>
        <fullName evidence="7">Methyl-accepting chemotaxis protein</fullName>
    </submittedName>
</protein>
<dbReference type="GeneID" id="93686409"/>
<dbReference type="InterPro" id="IPR004089">
    <property type="entry name" value="MCPsignal_dom"/>
</dbReference>
<keyword evidence="4" id="KW-0812">Transmembrane</keyword>
<dbReference type="InterPro" id="IPR003660">
    <property type="entry name" value="HAMP_dom"/>
</dbReference>
<evidence type="ECO:0000256" key="2">
    <source>
        <dbReference type="ARBA" id="ARBA00029447"/>
    </source>
</evidence>
<evidence type="ECO:0000256" key="4">
    <source>
        <dbReference type="SAM" id="Phobius"/>
    </source>
</evidence>
<feature type="transmembrane region" description="Helical" evidence="4">
    <location>
        <begin position="48"/>
        <end position="70"/>
    </location>
</feature>
<feature type="transmembrane region" description="Helical" evidence="4">
    <location>
        <begin position="76"/>
        <end position="100"/>
    </location>
</feature>
<dbReference type="EMBL" id="WTYG01000001">
    <property type="protein sequence ID" value="MXP34412.1"/>
    <property type="molecule type" value="Genomic_DNA"/>
</dbReference>
<dbReference type="Pfam" id="PF00672">
    <property type="entry name" value="HAMP"/>
    <property type="match status" value="1"/>
</dbReference>
<evidence type="ECO:0000313" key="7">
    <source>
        <dbReference type="EMBL" id="MDQ0566048.1"/>
    </source>
</evidence>
<dbReference type="Pfam" id="PF00015">
    <property type="entry name" value="MCPsignal"/>
    <property type="match status" value="1"/>
</dbReference>
<dbReference type="AlphaFoldDB" id="A0A6I4U6A0"/>
<dbReference type="SUPFAM" id="SSF58104">
    <property type="entry name" value="Methyl-accepting chemotaxis protein (MCP) signaling domain"/>
    <property type="match status" value="1"/>
</dbReference>
<keyword evidence="10" id="KW-1185">Reference proteome</keyword>
<feature type="domain" description="HAMP" evidence="6">
    <location>
        <begin position="101"/>
        <end position="154"/>
    </location>
</feature>
<dbReference type="GO" id="GO:0007165">
    <property type="term" value="P:signal transduction"/>
    <property type="evidence" value="ECO:0007669"/>
    <property type="project" value="UniProtKB-KW"/>
</dbReference>
<dbReference type="Proteomes" id="UP001238601">
    <property type="component" value="Unassembled WGS sequence"/>
</dbReference>
<sequence>MNAHSTIIADDLAREIAEIEIIDAAEDHHRGAVGAWFMARPLAAKARIASIFSLGGLTLVTAIAQAGFLFPSFAGTAQVLTLIVLAVALLGGLASLRFVLRHVIDPYIKLKDDMARLAQGERDIQVTDTHRVDEIGDLARSFAVFLRSGHKLDELFAGRKKAAEERKAEIIRMARDFETGVGDVVSGVATAASQLNSTASGMAATAEQAARQSQSVTETMEQAAGGVTAAAAASDEFAMSIGEISRQAAHSAELARKATDAANGADETISALANSADQVGQIVELIQSIAQRTNLLALNASIEAARGGEAGRGFAVVASEVKELAAQTSRATEEVADQIKAMQNSTGASVGALRSIAGQIKELESTATSIASAVDQQSVAGQDLARSIDLAARSTDEVSAHIDQFRETSIATGSAASQVLNSASELEGQAGALKSSVEEFLNHIRGT</sequence>
<evidence type="ECO:0000313" key="8">
    <source>
        <dbReference type="EMBL" id="MXP34412.1"/>
    </source>
</evidence>
<evidence type="ECO:0000313" key="9">
    <source>
        <dbReference type="Proteomes" id="UP000439914"/>
    </source>
</evidence>
<dbReference type="PROSITE" id="PS50111">
    <property type="entry name" value="CHEMOTAXIS_TRANSDUC_2"/>
    <property type="match status" value="1"/>
</dbReference>
<accession>A0A6I4U6A0</accession>
<dbReference type="GO" id="GO:0016020">
    <property type="term" value="C:membrane"/>
    <property type="evidence" value="ECO:0007669"/>
    <property type="project" value="InterPro"/>
</dbReference>